<dbReference type="OMA" id="IARANWH"/>
<dbReference type="EMBL" id="CM016553">
    <property type="protein sequence ID" value="TKW31382.1"/>
    <property type="molecule type" value="Genomic_DNA"/>
</dbReference>
<dbReference type="Pfam" id="PF04578">
    <property type="entry name" value="DUF594"/>
    <property type="match status" value="1"/>
</dbReference>
<dbReference type="Proteomes" id="UP000298652">
    <property type="component" value="Chromosome 2"/>
</dbReference>
<feature type="transmembrane region" description="Helical" evidence="1">
    <location>
        <begin position="84"/>
        <end position="105"/>
    </location>
</feature>
<keyword evidence="1" id="KW-0472">Membrane</keyword>
<gene>
    <name evidence="3" type="ORF">SEVIR_2G102000v2</name>
</gene>
<evidence type="ECO:0000313" key="4">
    <source>
        <dbReference type="Proteomes" id="UP000298652"/>
    </source>
</evidence>
<evidence type="ECO:0000259" key="2">
    <source>
        <dbReference type="Pfam" id="PF13968"/>
    </source>
</evidence>
<feature type="transmembrane region" description="Helical" evidence="1">
    <location>
        <begin position="275"/>
        <end position="294"/>
    </location>
</feature>
<evidence type="ECO:0000313" key="3">
    <source>
        <dbReference type="EMBL" id="TKW31382.1"/>
    </source>
</evidence>
<keyword evidence="4" id="KW-1185">Reference proteome</keyword>
<feature type="transmembrane region" description="Helical" evidence="1">
    <location>
        <begin position="306"/>
        <end position="327"/>
    </location>
</feature>
<keyword evidence="1" id="KW-1133">Transmembrane helix</keyword>
<proteinExistence type="predicted"/>
<accession>A0A4U6VQC7</accession>
<dbReference type="PANTHER" id="PTHR31325">
    <property type="entry name" value="OS01G0798800 PROTEIN-RELATED"/>
    <property type="match status" value="1"/>
</dbReference>
<reference evidence="3" key="1">
    <citation type="submission" date="2019-03" db="EMBL/GenBank/DDBJ databases">
        <title>WGS assembly of Setaria viridis.</title>
        <authorList>
            <person name="Huang P."/>
            <person name="Jenkins J."/>
            <person name="Grimwood J."/>
            <person name="Barry K."/>
            <person name="Healey A."/>
            <person name="Mamidi S."/>
            <person name="Sreedasyam A."/>
            <person name="Shu S."/>
            <person name="Feldman M."/>
            <person name="Wu J."/>
            <person name="Yu Y."/>
            <person name="Chen C."/>
            <person name="Johnson J."/>
            <person name="Rokhsar D."/>
            <person name="Baxter I."/>
            <person name="Schmutz J."/>
            <person name="Brutnell T."/>
            <person name="Kellogg E."/>
        </authorList>
    </citation>
    <scope>NUCLEOTIDE SEQUENCE [LARGE SCALE GENOMIC DNA]</scope>
</reference>
<feature type="transmembrane region" description="Helical" evidence="1">
    <location>
        <begin position="41"/>
        <end position="64"/>
    </location>
</feature>
<keyword evidence="1" id="KW-0812">Transmembrane</keyword>
<feature type="transmembrane region" description="Helical" evidence="1">
    <location>
        <begin position="12"/>
        <end position="29"/>
    </location>
</feature>
<sequence length="647" mass="73086">MQSIKKLWNEWEIQFLVLLSFTLQTFLFFSGSLRRRSKNMLLNFIIWIAYLSADLVAVYALGFLSRHEDTTTGSGTLRGVHQLAFFWAPFLLIHLGGQDTITAFAIEDNNLWLRHLLNLIVQVTLAIYVFWKSIDQYSYQLTAPGIFVSITGIIKYGERTMALMYGNLTNMSGILQKMKNTSDSNTTENVDEVRRLKQAGDVGYLGIVSFALISAPGVRELFAGHTLHQMEVDQRDVLTSTIHEAHMPKLLEVELDLMYDDIYTKALVIRTKSGIILRCLSQISMVVAFVLFLVSNHHGYSRADVAITYMLFAGAFVLEACAAFMLLMSPWTWSWLKARRFCGLAHLCTALLSSSIARSEGRPLWSNSMGQYNFLSYVGCEKSRLSKLVKRVARMTASLVGANEGKLLLWLSKLLDTEHVEVDKTTMESVIQTVYKSHGESTISLGDAQHWLNIGPFLKELLPDFGASLGYGIVCFHLFTEVHLRNYQLRNNVSHLITACRNLSNYMLYLLVARPEMLPVTGNTRPTLKLFLDDIARANWHTQIQLLDRARFLLLNKLGLRSEPEACRKTLEEILSVWTRLLVYSAGKSRAAVHASGLSTGGELITFAWLLMAHHKLGDVGQRNAFMLPPPPPPPPTIERVSVWERE</sequence>
<name>A0A4U6VQC7_SETVI</name>
<dbReference type="InterPro" id="IPR007658">
    <property type="entry name" value="DUF594"/>
</dbReference>
<protein>
    <recommendedName>
        <fullName evidence="2">DUF4220 domain-containing protein</fullName>
    </recommendedName>
</protein>
<feature type="domain" description="DUF4220" evidence="2">
    <location>
        <begin position="47"/>
        <end position="377"/>
    </location>
</feature>
<evidence type="ECO:0000256" key="1">
    <source>
        <dbReference type="SAM" id="Phobius"/>
    </source>
</evidence>
<feature type="transmembrane region" description="Helical" evidence="1">
    <location>
        <begin position="112"/>
        <end position="131"/>
    </location>
</feature>
<dbReference type="Gramene" id="TKW31382">
    <property type="protein sequence ID" value="TKW31382"/>
    <property type="gene ID" value="SEVIR_2G102000v2"/>
</dbReference>
<dbReference type="AlphaFoldDB" id="A0A4U6VQC7"/>
<organism evidence="3 4">
    <name type="scientific">Setaria viridis</name>
    <name type="common">Green bristlegrass</name>
    <name type="synonym">Setaria italica subsp. viridis</name>
    <dbReference type="NCBI Taxonomy" id="4556"/>
    <lineage>
        <taxon>Eukaryota</taxon>
        <taxon>Viridiplantae</taxon>
        <taxon>Streptophyta</taxon>
        <taxon>Embryophyta</taxon>
        <taxon>Tracheophyta</taxon>
        <taxon>Spermatophyta</taxon>
        <taxon>Magnoliopsida</taxon>
        <taxon>Liliopsida</taxon>
        <taxon>Poales</taxon>
        <taxon>Poaceae</taxon>
        <taxon>PACMAD clade</taxon>
        <taxon>Panicoideae</taxon>
        <taxon>Panicodae</taxon>
        <taxon>Paniceae</taxon>
        <taxon>Cenchrinae</taxon>
        <taxon>Setaria</taxon>
    </lineage>
</organism>
<dbReference type="InterPro" id="IPR025315">
    <property type="entry name" value="DUF4220"/>
</dbReference>
<dbReference type="Pfam" id="PF13968">
    <property type="entry name" value="DUF4220"/>
    <property type="match status" value="1"/>
</dbReference>